<dbReference type="AlphaFoldDB" id="A0A179HR30"/>
<feature type="compositionally biased region" description="Basic and acidic residues" evidence="1">
    <location>
        <begin position="151"/>
        <end position="167"/>
    </location>
</feature>
<reference evidence="2 3" key="1">
    <citation type="submission" date="2016-02" db="EMBL/GenBank/DDBJ databases">
        <title>Biosynthesis of antibiotic leucinostatins and their inhibition on Phytophthora in bio-control Purpureocillium lilacinum.</title>
        <authorList>
            <person name="Wang G."/>
            <person name="Liu Z."/>
            <person name="Lin R."/>
            <person name="Li E."/>
            <person name="Mao Z."/>
            <person name="Ling J."/>
            <person name="Yin W."/>
            <person name="Xie B."/>
        </authorList>
    </citation>
    <scope>NUCLEOTIDE SEQUENCE [LARGE SCALE GENOMIC DNA]</scope>
    <source>
        <strain evidence="2">PLFJ-1</strain>
    </source>
</reference>
<evidence type="ECO:0000313" key="2">
    <source>
        <dbReference type="EMBL" id="OAQ92108.1"/>
    </source>
</evidence>
<accession>A0A179HR30</accession>
<comment type="caution">
    <text evidence="2">The sequence shown here is derived from an EMBL/GenBank/DDBJ whole genome shotgun (WGS) entry which is preliminary data.</text>
</comment>
<feature type="region of interest" description="Disordered" evidence="1">
    <location>
        <begin position="147"/>
        <end position="167"/>
    </location>
</feature>
<dbReference type="Proteomes" id="UP000078340">
    <property type="component" value="Unassembled WGS sequence"/>
</dbReference>
<evidence type="ECO:0000313" key="3">
    <source>
        <dbReference type="Proteomes" id="UP000078340"/>
    </source>
</evidence>
<name>A0A179HR30_PURLI</name>
<sequence length="167" mass="18409">MRQRGQGALERRHARDGVVYRRGGGQGEARVQRHEDEAEEEVHRAGFEVHRSRALLRAEVLCREAHARALELLAQRGVELRDFGVRDGAVCRCGHIEGLQEQVAGRCQGAFQPGLGCAFQRLGTVVRVGAGAAPAGRAETCEVLWPQQDGHPTDERLSHVQEHDRGP</sequence>
<evidence type="ECO:0000256" key="1">
    <source>
        <dbReference type="SAM" id="MobiDB-lite"/>
    </source>
</evidence>
<protein>
    <submittedName>
        <fullName evidence="2">Uncharacterized protein</fullName>
    </submittedName>
</protein>
<dbReference type="EMBL" id="LSBI01000003">
    <property type="protein sequence ID" value="OAQ92108.1"/>
    <property type="molecule type" value="Genomic_DNA"/>
</dbReference>
<gene>
    <name evidence="2" type="ORF">VFPFJ_03848</name>
</gene>
<organism evidence="2 3">
    <name type="scientific">Purpureocillium lilacinum</name>
    <name type="common">Paecilomyces lilacinus</name>
    <dbReference type="NCBI Taxonomy" id="33203"/>
    <lineage>
        <taxon>Eukaryota</taxon>
        <taxon>Fungi</taxon>
        <taxon>Dikarya</taxon>
        <taxon>Ascomycota</taxon>
        <taxon>Pezizomycotina</taxon>
        <taxon>Sordariomycetes</taxon>
        <taxon>Hypocreomycetidae</taxon>
        <taxon>Hypocreales</taxon>
        <taxon>Ophiocordycipitaceae</taxon>
        <taxon>Purpureocillium</taxon>
    </lineage>
</organism>
<proteinExistence type="predicted"/>